<feature type="region of interest" description="Disordered" evidence="2">
    <location>
        <begin position="55"/>
        <end position="107"/>
    </location>
</feature>
<accession>A0AAE1LEZ0</accession>
<feature type="region of interest" description="Disordered" evidence="2">
    <location>
        <begin position="609"/>
        <end position="635"/>
    </location>
</feature>
<feature type="compositionally biased region" description="Basic and acidic residues" evidence="2">
    <location>
        <begin position="249"/>
        <end position="280"/>
    </location>
</feature>
<dbReference type="Proteomes" id="UP001219518">
    <property type="component" value="Unassembled WGS sequence"/>
</dbReference>
<feature type="transmembrane region" description="Helical" evidence="3">
    <location>
        <begin position="7"/>
        <end position="30"/>
    </location>
</feature>
<keyword evidence="3" id="KW-1133">Transmembrane helix</keyword>
<name>A0AAE1LEZ0_9NEOP</name>
<keyword evidence="1" id="KW-0175">Coiled coil</keyword>
<gene>
    <name evidence="4" type="ORF">KUF71_026017</name>
</gene>
<feature type="region of interest" description="Disordered" evidence="2">
    <location>
        <begin position="162"/>
        <end position="190"/>
    </location>
</feature>
<dbReference type="AlphaFoldDB" id="A0AAE1LEZ0"/>
<feature type="region of interest" description="Disordered" evidence="2">
    <location>
        <begin position="293"/>
        <end position="312"/>
    </location>
</feature>
<keyword evidence="3" id="KW-0812">Transmembrane</keyword>
<feature type="compositionally biased region" description="Basic and acidic residues" evidence="2">
    <location>
        <begin position="78"/>
        <end position="90"/>
    </location>
</feature>
<dbReference type="InterPro" id="IPR040248">
    <property type="entry name" value="RRBP1"/>
</dbReference>
<reference evidence="4" key="1">
    <citation type="submission" date="2021-07" db="EMBL/GenBank/DDBJ databases">
        <authorList>
            <person name="Catto M.A."/>
            <person name="Jacobson A."/>
            <person name="Kennedy G."/>
            <person name="Labadie P."/>
            <person name="Hunt B.G."/>
            <person name="Srinivasan R."/>
        </authorList>
    </citation>
    <scope>NUCLEOTIDE SEQUENCE</scope>
    <source>
        <strain evidence="4">PL_HMW_Pooled</strain>
        <tissue evidence="4">Head</tissue>
    </source>
</reference>
<feature type="compositionally biased region" description="Basic and acidic residues" evidence="2">
    <location>
        <begin position="208"/>
        <end position="242"/>
    </location>
</feature>
<feature type="compositionally biased region" description="Polar residues" evidence="2">
    <location>
        <begin position="941"/>
        <end position="950"/>
    </location>
</feature>
<sequence>MMRGKMEFLLIFGVVMLVTVFVGTAVYFIMTYGTKEKTYEEAILEQRQRSEDAFFLGKSAKEKQKEKKLKKAGKKVKEKSEKAAAMRETSDSVSSDEVEQSSHSRNKNQHVAFVAEAEEIDEPLPSASQDKKKKKVTKAKPILINKDDAQLVLQVSPPVDVNHFETIHPKDDLEMRRQSRDESADQASKKAALKLIEAEKKAALKLTEAEKSKAAKKDAAAPKMEKSQPVKPEKQVAPKAEKVNNAAVKVEKAAEPKAVSKEIAEKQEKSVPAPKEEKKVSVQEEVLTVAASVQSAAAPAPAPSKSKKRKGELTLEQMSAGRDGINANVLERLILKAELSRSEIQNFIDLLLNKQQGSETEVAEWNEGRQDPMMKLKKAYAEKEKALQEEQSSSVALKNQLRKVRDEYNHERSRLSALNKQLEEQLLSRTNEIAAATAKFHHEKLSLTQQIPQLEQQKRNLAQQIQQLELKLDQEHKIILKYQEELGQAQNAMQTNQTLDRHISTLQMQIQGKDQQISILQQKVAESQAVVQQCEQLSAQVAQLQEQLKNAQNSNQGEVHLKQKQLNDMKAAKEDLERQLSSSRQREGQLNSELLKLKDVLVQRESELERLSSEAAEATKLREENESLTSKVSRVDQLQREARQLREENESLAAQVTAVTERPAAEGRENGDVAEEKHSDGKIASAQLINDLRERDLQVEELQEQVKQAEKSANSTIDTLKSEINAHKNKVVQLTTELDQQRKKNDELRNKNYKVMDALSASEKMFQSKVQDTEKVVHEAEKSVRVAEEKKMEEALQRLFPSITVEEKVHDLWMKKFSAAVTKYITELSNKQPVKQLPNEDQTAAIADLEKKNSQLSGMVSKYKGIIEDTEGVLNKLQLHVEAEETKWQQQLAEKEAELAAVIRERDELRNNSSDSASGVGAQLRELQNKLQTAETERNSLKSQLSSSKETLASIDQLKEERSRLSADLAAEQAKSLDQSKQLARLKSLLEETESEVAQHKANIELLKLEIEKQKDNLPTVPASPVPSVHNGATNGPSVEPVSAEVGSKRKL</sequence>
<feature type="compositionally biased region" description="Basic and acidic residues" evidence="2">
    <location>
        <begin position="162"/>
        <end position="183"/>
    </location>
</feature>
<evidence type="ECO:0000313" key="5">
    <source>
        <dbReference type="Proteomes" id="UP001219518"/>
    </source>
</evidence>
<proteinExistence type="predicted"/>
<feature type="region of interest" description="Disordered" evidence="2">
    <location>
        <begin position="931"/>
        <end position="950"/>
    </location>
</feature>
<feature type="region of interest" description="Disordered" evidence="2">
    <location>
        <begin position="208"/>
        <end position="280"/>
    </location>
</feature>
<feature type="coiled-coil region" evidence="1">
    <location>
        <begin position="373"/>
        <end position="485"/>
    </location>
</feature>
<evidence type="ECO:0000256" key="3">
    <source>
        <dbReference type="SAM" id="Phobius"/>
    </source>
</evidence>
<comment type="caution">
    <text evidence="4">The sequence shown here is derived from an EMBL/GenBank/DDBJ whole genome shotgun (WGS) entry which is preliminary data.</text>
</comment>
<feature type="compositionally biased region" description="Basic and acidic residues" evidence="2">
    <location>
        <begin position="609"/>
        <end position="625"/>
    </location>
</feature>
<reference evidence="4" key="2">
    <citation type="journal article" date="2023" name="BMC Genomics">
        <title>Pest status, molecular evolution, and epigenetic factors derived from the genome assembly of Frankliniella fusca, a thysanopteran phytovirus vector.</title>
        <authorList>
            <person name="Catto M.A."/>
            <person name="Labadie P.E."/>
            <person name="Jacobson A.L."/>
            <person name="Kennedy G.G."/>
            <person name="Srinivasan R."/>
            <person name="Hunt B.G."/>
        </authorList>
    </citation>
    <scope>NUCLEOTIDE SEQUENCE</scope>
    <source>
        <strain evidence="4">PL_HMW_Pooled</strain>
    </source>
</reference>
<dbReference type="PANTHER" id="PTHR18939">
    <property type="entry name" value="RIBOSOME BINDING PROTEIN-1"/>
    <property type="match status" value="1"/>
</dbReference>
<dbReference type="PANTHER" id="PTHR18939:SF4">
    <property type="entry name" value="RIBOSOME-BINDING PROTEIN 1"/>
    <property type="match status" value="1"/>
</dbReference>
<feature type="compositionally biased region" description="Basic residues" evidence="2">
    <location>
        <begin position="66"/>
        <end position="77"/>
    </location>
</feature>
<evidence type="ECO:0000256" key="2">
    <source>
        <dbReference type="SAM" id="MobiDB-lite"/>
    </source>
</evidence>
<organism evidence="4 5">
    <name type="scientific">Frankliniella fusca</name>
    <dbReference type="NCBI Taxonomy" id="407009"/>
    <lineage>
        <taxon>Eukaryota</taxon>
        <taxon>Metazoa</taxon>
        <taxon>Ecdysozoa</taxon>
        <taxon>Arthropoda</taxon>
        <taxon>Hexapoda</taxon>
        <taxon>Insecta</taxon>
        <taxon>Pterygota</taxon>
        <taxon>Neoptera</taxon>
        <taxon>Paraneoptera</taxon>
        <taxon>Thysanoptera</taxon>
        <taxon>Terebrantia</taxon>
        <taxon>Thripoidea</taxon>
        <taxon>Thripidae</taxon>
        <taxon>Frankliniella</taxon>
    </lineage>
</organism>
<evidence type="ECO:0000313" key="4">
    <source>
        <dbReference type="EMBL" id="KAK3916985.1"/>
    </source>
</evidence>
<evidence type="ECO:0000256" key="1">
    <source>
        <dbReference type="SAM" id="Coils"/>
    </source>
</evidence>
<feature type="region of interest" description="Disordered" evidence="2">
    <location>
        <begin position="1018"/>
        <end position="1052"/>
    </location>
</feature>
<protein>
    <submittedName>
        <fullName evidence="4">Kinectin</fullName>
    </submittedName>
</protein>
<keyword evidence="3" id="KW-0472">Membrane</keyword>
<keyword evidence="5" id="KW-1185">Reference proteome</keyword>
<dbReference type="GO" id="GO:0005789">
    <property type="term" value="C:endoplasmic reticulum membrane"/>
    <property type="evidence" value="ECO:0007669"/>
    <property type="project" value="TreeGrafter"/>
</dbReference>
<dbReference type="EMBL" id="JAHWGI010000651">
    <property type="protein sequence ID" value="KAK3916985.1"/>
    <property type="molecule type" value="Genomic_DNA"/>
</dbReference>